<evidence type="ECO:0000313" key="2">
    <source>
        <dbReference type="EMBL" id="TFK84162.1"/>
    </source>
</evidence>
<name>A0A5C3P4K7_9APHY</name>
<accession>A0A5C3P4K7</accession>
<dbReference type="Proteomes" id="UP000308197">
    <property type="component" value="Unassembled WGS sequence"/>
</dbReference>
<protein>
    <recommendedName>
        <fullName evidence="4">F-box domain-containing protein</fullName>
    </recommendedName>
</protein>
<dbReference type="EMBL" id="ML211337">
    <property type="protein sequence ID" value="TFK84162.1"/>
    <property type="molecule type" value="Genomic_DNA"/>
</dbReference>
<evidence type="ECO:0000313" key="3">
    <source>
        <dbReference type="Proteomes" id="UP000308197"/>
    </source>
</evidence>
<gene>
    <name evidence="2" type="ORF">K466DRAFT_602240</name>
</gene>
<organism evidence="2 3">
    <name type="scientific">Polyporus arcularius HHB13444</name>
    <dbReference type="NCBI Taxonomy" id="1314778"/>
    <lineage>
        <taxon>Eukaryota</taxon>
        <taxon>Fungi</taxon>
        <taxon>Dikarya</taxon>
        <taxon>Basidiomycota</taxon>
        <taxon>Agaricomycotina</taxon>
        <taxon>Agaricomycetes</taxon>
        <taxon>Polyporales</taxon>
        <taxon>Polyporaceae</taxon>
        <taxon>Polyporus</taxon>
    </lineage>
</organism>
<sequence>MPQLSDQPLAVLVRVCQHLDLVSLFKFRRTSHILLDATSLHLKACLLELVGRFVPDAHRLLEFLTEIKGYVGGDVALAFLLRDMDLALDSLELFLPVTARAWNDFESHLIHSQSALKVPENHDRSFPPRRPPVLLSPGTRTTARFTTPRGTLLLYRSHTSDALVPISQQWASHRLLYVNLRHSGAAYPRLLFKRRALLGTRPARPDGRVAEGQDLDELVRRDAERGFDVRLAAHQWEELAVHGCGADVYLCASQARTFNDAGSLGFRLSPLADRMVATWVEWRLPARNVAPLVNRDNTESI</sequence>
<reference evidence="2 3" key="1">
    <citation type="journal article" date="2019" name="Nat. Ecol. Evol.">
        <title>Megaphylogeny resolves global patterns of mushroom evolution.</title>
        <authorList>
            <person name="Varga T."/>
            <person name="Krizsan K."/>
            <person name="Foldi C."/>
            <person name="Dima B."/>
            <person name="Sanchez-Garcia M."/>
            <person name="Sanchez-Ramirez S."/>
            <person name="Szollosi G.J."/>
            <person name="Szarkandi J.G."/>
            <person name="Papp V."/>
            <person name="Albert L."/>
            <person name="Andreopoulos W."/>
            <person name="Angelini C."/>
            <person name="Antonin V."/>
            <person name="Barry K.W."/>
            <person name="Bougher N.L."/>
            <person name="Buchanan P."/>
            <person name="Buyck B."/>
            <person name="Bense V."/>
            <person name="Catcheside P."/>
            <person name="Chovatia M."/>
            <person name="Cooper J."/>
            <person name="Damon W."/>
            <person name="Desjardin D."/>
            <person name="Finy P."/>
            <person name="Geml J."/>
            <person name="Haridas S."/>
            <person name="Hughes K."/>
            <person name="Justo A."/>
            <person name="Karasinski D."/>
            <person name="Kautmanova I."/>
            <person name="Kiss B."/>
            <person name="Kocsube S."/>
            <person name="Kotiranta H."/>
            <person name="LaButti K.M."/>
            <person name="Lechner B.E."/>
            <person name="Liimatainen K."/>
            <person name="Lipzen A."/>
            <person name="Lukacs Z."/>
            <person name="Mihaltcheva S."/>
            <person name="Morgado L.N."/>
            <person name="Niskanen T."/>
            <person name="Noordeloos M.E."/>
            <person name="Ohm R.A."/>
            <person name="Ortiz-Santana B."/>
            <person name="Ovrebo C."/>
            <person name="Racz N."/>
            <person name="Riley R."/>
            <person name="Savchenko A."/>
            <person name="Shiryaev A."/>
            <person name="Soop K."/>
            <person name="Spirin V."/>
            <person name="Szebenyi C."/>
            <person name="Tomsovsky M."/>
            <person name="Tulloss R.E."/>
            <person name="Uehling J."/>
            <person name="Grigoriev I.V."/>
            <person name="Vagvolgyi C."/>
            <person name="Papp T."/>
            <person name="Martin F.M."/>
            <person name="Miettinen O."/>
            <person name="Hibbett D.S."/>
            <person name="Nagy L.G."/>
        </authorList>
    </citation>
    <scope>NUCLEOTIDE SEQUENCE [LARGE SCALE GENOMIC DNA]</scope>
    <source>
        <strain evidence="2 3">HHB13444</strain>
    </source>
</reference>
<dbReference type="AlphaFoldDB" id="A0A5C3P4K7"/>
<evidence type="ECO:0000256" key="1">
    <source>
        <dbReference type="SAM" id="MobiDB-lite"/>
    </source>
</evidence>
<evidence type="ECO:0008006" key="4">
    <source>
        <dbReference type="Google" id="ProtNLM"/>
    </source>
</evidence>
<proteinExistence type="predicted"/>
<keyword evidence="3" id="KW-1185">Reference proteome</keyword>
<feature type="region of interest" description="Disordered" evidence="1">
    <location>
        <begin position="120"/>
        <end position="140"/>
    </location>
</feature>
<dbReference type="InParanoid" id="A0A5C3P4K7"/>